<protein>
    <recommendedName>
        <fullName evidence="7">Guanine nucleotide exchange factor</fullName>
    </recommendedName>
</protein>
<evidence type="ECO:0000256" key="3">
    <source>
        <dbReference type="ARBA" id="ARBA00023186"/>
    </source>
</evidence>
<dbReference type="InterPro" id="IPR011989">
    <property type="entry name" value="ARM-like"/>
</dbReference>
<evidence type="ECO:0000313" key="6">
    <source>
        <dbReference type="Proteomes" id="UP000033710"/>
    </source>
</evidence>
<keyword evidence="2" id="KW-0344">Guanine-nucleotide releasing factor</keyword>
<dbReference type="PANTHER" id="PTHR12425:SF5">
    <property type="entry name" value="SYNEMBRYN"/>
    <property type="match status" value="1"/>
</dbReference>
<dbReference type="PANTHER" id="PTHR12425">
    <property type="entry name" value="SYNEMBRYN"/>
    <property type="match status" value="1"/>
</dbReference>
<dbReference type="Gene3D" id="1.25.10.10">
    <property type="entry name" value="Leucine-rich Repeat Variant"/>
    <property type="match status" value="1"/>
</dbReference>
<dbReference type="InterPro" id="IPR016024">
    <property type="entry name" value="ARM-type_fold"/>
</dbReference>
<dbReference type="Pfam" id="PF10165">
    <property type="entry name" value="Ric8"/>
    <property type="match status" value="1"/>
</dbReference>
<dbReference type="SUPFAM" id="SSF48371">
    <property type="entry name" value="ARM repeat"/>
    <property type="match status" value="1"/>
</dbReference>
<dbReference type="EMBL" id="AXCR01000014">
    <property type="protein sequence ID" value="KJR79833.1"/>
    <property type="molecule type" value="Genomic_DNA"/>
</dbReference>
<dbReference type="GO" id="GO:0001965">
    <property type="term" value="F:G-protein alpha-subunit binding"/>
    <property type="evidence" value="ECO:0007669"/>
    <property type="project" value="TreeGrafter"/>
</dbReference>
<sequence>MGAAKSTLLVTHARPHHEKTKMAQQLPQSGLTGAAKLKAVTDLVNILTQDLTKSNMRPQQRDTALEELKVYGRDPKDADPIFTMGGIETLTKHAFNSSSATTSRNALRCLANSLLIKPETRQIFVDLGYLAKACNKLKTGNVDDEFLVSRIIFLTTYGTSVNLQVLIDQHHLADAINQNIARHAKLCPSKPGSSGSGGSSPKAKAKADPMIDMALTETVKLLFNVTHFCTGRADAFTPSIAPIVTLICKHDTPQPKPLDPPLGSVVNALLTLNLSSEKGLASLFPKSEPAALTERLIQLLDLSLRKYADTELDTAVLPLVSALRKIYELAPVGTVRSTMHAKLLPTEADRKKVLGRGDSLPSLILKHTTNALAPELRNAVSHMLFELSDKDATKFVQNVGYGFASGFLFQNNVPIPEGATDTFRAAAAAEGGSGRAINAVTGQFVDEETVPNEPEMTDEEKEREAERLFVLFERLRKTGIVNVENPVATAAREGRLGNDKIDGKDRVEELDD</sequence>
<feature type="region of interest" description="Disordered" evidence="4">
    <location>
        <begin position="493"/>
        <end position="512"/>
    </location>
</feature>
<gene>
    <name evidence="5" type="ORF">SPSK_00014</name>
</gene>
<dbReference type="AlphaFoldDB" id="A0A0F2LQJ2"/>
<dbReference type="KEGG" id="ssck:SPSK_00014"/>
<evidence type="ECO:0000256" key="1">
    <source>
        <dbReference type="ARBA" id="ARBA00009049"/>
    </source>
</evidence>
<dbReference type="InterPro" id="IPR019318">
    <property type="entry name" value="Gua_nucleotide_exch_fac_Ric8"/>
</dbReference>
<dbReference type="GO" id="GO:0007186">
    <property type="term" value="P:G protein-coupled receptor signaling pathway"/>
    <property type="evidence" value="ECO:0007669"/>
    <property type="project" value="TreeGrafter"/>
</dbReference>
<evidence type="ECO:0000256" key="4">
    <source>
        <dbReference type="SAM" id="MobiDB-lite"/>
    </source>
</evidence>
<comment type="similarity">
    <text evidence="1">Belongs to the synembryn family.</text>
</comment>
<dbReference type="Proteomes" id="UP000033710">
    <property type="component" value="Unassembled WGS sequence"/>
</dbReference>
<comment type="caution">
    <text evidence="5">The sequence shown here is derived from an EMBL/GenBank/DDBJ whole genome shotgun (WGS) entry which is preliminary data.</text>
</comment>
<evidence type="ECO:0008006" key="7">
    <source>
        <dbReference type="Google" id="ProtNLM"/>
    </source>
</evidence>
<dbReference type="GeneID" id="27662274"/>
<keyword evidence="3" id="KW-0143">Chaperone</keyword>
<accession>A0A0F2LQJ2</accession>
<dbReference type="OrthoDB" id="5585685at2759"/>
<reference evidence="5 6" key="1">
    <citation type="journal article" date="2014" name="BMC Genomics">
        <title>Comparative genomics of the major fungal agents of human and animal Sporotrichosis: Sporothrix schenckii and Sporothrix brasiliensis.</title>
        <authorList>
            <person name="Teixeira M.M."/>
            <person name="de Almeida L.G."/>
            <person name="Kubitschek-Barreira P."/>
            <person name="Alves F.L."/>
            <person name="Kioshima E.S."/>
            <person name="Abadio A.K."/>
            <person name="Fernandes L."/>
            <person name="Derengowski L.S."/>
            <person name="Ferreira K.S."/>
            <person name="Souza R.C."/>
            <person name="Ruiz J.C."/>
            <person name="de Andrade N.C."/>
            <person name="Paes H.C."/>
            <person name="Nicola A.M."/>
            <person name="Albuquerque P."/>
            <person name="Gerber A.L."/>
            <person name="Martins V.P."/>
            <person name="Peconick L.D."/>
            <person name="Neto A.V."/>
            <person name="Chaucanez C.B."/>
            <person name="Silva P.A."/>
            <person name="Cunha O.L."/>
            <person name="de Oliveira F.F."/>
            <person name="dos Santos T.C."/>
            <person name="Barros A.L."/>
            <person name="Soares M.A."/>
            <person name="de Oliveira L.M."/>
            <person name="Marini M.M."/>
            <person name="Villalobos-Duno H."/>
            <person name="Cunha M.M."/>
            <person name="de Hoog S."/>
            <person name="da Silveira J.F."/>
            <person name="Henrissat B."/>
            <person name="Nino-Vega G.A."/>
            <person name="Cisalpino P.S."/>
            <person name="Mora-Montes H.M."/>
            <person name="Almeida S.R."/>
            <person name="Stajich J.E."/>
            <person name="Lopes-Bezerra L.M."/>
            <person name="Vasconcelos A.T."/>
            <person name="Felipe M.S."/>
        </authorList>
    </citation>
    <scope>NUCLEOTIDE SEQUENCE [LARGE SCALE GENOMIC DNA]</scope>
    <source>
        <strain evidence="5 6">1099-18</strain>
    </source>
</reference>
<proteinExistence type="inferred from homology"/>
<organism evidence="5 6">
    <name type="scientific">Sporothrix schenckii 1099-18</name>
    <dbReference type="NCBI Taxonomy" id="1397361"/>
    <lineage>
        <taxon>Eukaryota</taxon>
        <taxon>Fungi</taxon>
        <taxon>Dikarya</taxon>
        <taxon>Ascomycota</taxon>
        <taxon>Pezizomycotina</taxon>
        <taxon>Sordariomycetes</taxon>
        <taxon>Sordariomycetidae</taxon>
        <taxon>Ophiostomatales</taxon>
        <taxon>Ophiostomataceae</taxon>
        <taxon>Sporothrix</taxon>
    </lineage>
</organism>
<name>A0A0F2LQJ2_SPOSC</name>
<dbReference type="GO" id="GO:0005737">
    <property type="term" value="C:cytoplasm"/>
    <property type="evidence" value="ECO:0007669"/>
    <property type="project" value="TreeGrafter"/>
</dbReference>
<evidence type="ECO:0000256" key="2">
    <source>
        <dbReference type="ARBA" id="ARBA00022658"/>
    </source>
</evidence>
<dbReference type="VEuPathDB" id="FungiDB:SPSK_00014"/>
<reference evidence="5 6" key="2">
    <citation type="journal article" date="2015" name="Eukaryot. Cell">
        <title>Asexual propagation of a virulent clone complex in a human and feline outbreak of sporotrichosis.</title>
        <authorList>
            <person name="Teixeira Mde M."/>
            <person name="Rodrigues A.M."/>
            <person name="Tsui C.K."/>
            <person name="de Almeida L.G."/>
            <person name="Van Diepeningen A.D."/>
            <person name="van den Ende B.G."/>
            <person name="Fernandes G.F."/>
            <person name="Kano R."/>
            <person name="Hamelin R.C."/>
            <person name="Lopes-Bezerra L.M."/>
            <person name="Vasconcelos A.T."/>
            <person name="de Hoog S."/>
            <person name="de Camargo Z.P."/>
            <person name="Felipe M.S."/>
        </authorList>
    </citation>
    <scope>NUCLEOTIDE SEQUENCE [LARGE SCALE GENOMIC DNA]</scope>
    <source>
        <strain evidence="5 6">1099-18</strain>
    </source>
</reference>
<evidence type="ECO:0000313" key="5">
    <source>
        <dbReference type="EMBL" id="KJR79833.1"/>
    </source>
</evidence>
<dbReference type="RefSeq" id="XP_016582509.1">
    <property type="nucleotide sequence ID" value="XM_016726997.1"/>
</dbReference>
<dbReference type="GO" id="GO:0005085">
    <property type="term" value="F:guanyl-nucleotide exchange factor activity"/>
    <property type="evidence" value="ECO:0007669"/>
    <property type="project" value="UniProtKB-KW"/>
</dbReference>